<evidence type="ECO:0000313" key="3">
    <source>
        <dbReference type="Proteomes" id="UP000825729"/>
    </source>
</evidence>
<reference evidence="2 3" key="1">
    <citation type="submission" date="2021-07" db="EMBL/GenBank/DDBJ databases">
        <title>The Aristolochia fimbriata genome: insights into angiosperm evolution, floral development and chemical biosynthesis.</title>
        <authorList>
            <person name="Jiao Y."/>
        </authorList>
    </citation>
    <scope>NUCLEOTIDE SEQUENCE [LARGE SCALE GENOMIC DNA]</scope>
    <source>
        <strain evidence="2">IBCAS-2021</strain>
        <tissue evidence="2">Leaf</tissue>
    </source>
</reference>
<feature type="compositionally biased region" description="Low complexity" evidence="1">
    <location>
        <begin position="100"/>
        <end position="112"/>
    </location>
</feature>
<accession>A0AAV7E8Q5</accession>
<comment type="caution">
    <text evidence="2">The sequence shown here is derived from an EMBL/GenBank/DDBJ whole genome shotgun (WGS) entry which is preliminary data.</text>
</comment>
<feature type="compositionally biased region" description="Basic and acidic residues" evidence="1">
    <location>
        <begin position="1"/>
        <end position="25"/>
    </location>
</feature>
<dbReference type="EMBL" id="JAINDJ010000006">
    <property type="protein sequence ID" value="KAG9444122.1"/>
    <property type="molecule type" value="Genomic_DNA"/>
</dbReference>
<sequence>MARGGRGDQPKSREKKTRTVQERGHFSVWKSTNEGRTRVIPEVGNSRSQVSNGVTCLCNEKKRRDTEEEAKRPSSSSPNPLSPKFPISGANQFFHPPPASSLTSPSSHSGKPPRTEITLRQPRRDR</sequence>
<gene>
    <name evidence="2" type="ORF">H6P81_015462</name>
</gene>
<evidence type="ECO:0000256" key="1">
    <source>
        <dbReference type="SAM" id="MobiDB-lite"/>
    </source>
</evidence>
<dbReference type="Proteomes" id="UP000825729">
    <property type="component" value="Unassembled WGS sequence"/>
</dbReference>
<feature type="region of interest" description="Disordered" evidence="1">
    <location>
        <begin position="1"/>
        <end position="126"/>
    </location>
</feature>
<feature type="compositionally biased region" description="Low complexity" evidence="1">
    <location>
        <begin position="73"/>
        <end position="86"/>
    </location>
</feature>
<proteinExistence type="predicted"/>
<dbReference type="AlphaFoldDB" id="A0AAV7E8Q5"/>
<name>A0AAV7E8Q5_ARIFI</name>
<organism evidence="2 3">
    <name type="scientific">Aristolochia fimbriata</name>
    <name type="common">White veined hardy Dutchman's pipe vine</name>
    <dbReference type="NCBI Taxonomy" id="158543"/>
    <lineage>
        <taxon>Eukaryota</taxon>
        <taxon>Viridiplantae</taxon>
        <taxon>Streptophyta</taxon>
        <taxon>Embryophyta</taxon>
        <taxon>Tracheophyta</taxon>
        <taxon>Spermatophyta</taxon>
        <taxon>Magnoliopsida</taxon>
        <taxon>Magnoliidae</taxon>
        <taxon>Piperales</taxon>
        <taxon>Aristolochiaceae</taxon>
        <taxon>Aristolochia</taxon>
    </lineage>
</organism>
<protein>
    <submittedName>
        <fullName evidence="2">Uncharacterized protein</fullName>
    </submittedName>
</protein>
<feature type="compositionally biased region" description="Basic and acidic residues" evidence="1">
    <location>
        <begin position="59"/>
        <end position="72"/>
    </location>
</feature>
<keyword evidence="3" id="KW-1185">Reference proteome</keyword>
<evidence type="ECO:0000313" key="2">
    <source>
        <dbReference type="EMBL" id="KAG9444122.1"/>
    </source>
</evidence>
<feature type="compositionally biased region" description="Polar residues" evidence="1">
    <location>
        <begin position="45"/>
        <end position="54"/>
    </location>
</feature>